<dbReference type="FunFam" id="3.40.50.300:FF:000398">
    <property type="entry name" value="Type IV pilus assembly ATPase PilB"/>
    <property type="match status" value="1"/>
</dbReference>
<evidence type="ECO:0000256" key="4">
    <source>
        <dbReference type="ARBA" id="ARBA00022840"/>
    </source>
</evidence>
<feature type="region of interest" description="Disordered" evidence="9">
    <location>
        <begin position="1"/>
        <end position="33"/>
    </location>
</feature>
<dbReference type="FunFam" id="3.30.450.90:FF:000001">
    <property type="entry name" value="Type II secretion system ATPase GspE"/>
    <property type="match status" value="1"/>
</dbReference>
<dbReference type="GO" id="GO:0016887">
    <property type="term" value="F:ATP hydrolysis activity"/>
    <property type="evidence" value="ECO:0007669"/>
    <property type="project" value="TreeGrafter"/>
</dbReference>
<dbReference type="AlphaFoldDB" id="A0A1Y0ERL4"/>
<organism evidence="11 12">
    <name type="scientific">Comamonas serinivorans</name>
    <dbReference type="NCBI Taxonomy" id="1082851"/>
    <lineage>
        <taxon>Bacteria</taxon>
        <taxon>Pseudomonadati</taxon>
        <taxon>Pseudomonadota</taxon>
        <taxon>Betaproteobacteria</taxon>
        <taxon>Burkholderiales</taxon>
        <taxon>Comamonadaceae</taxon>
        <taxon>Comamonas</taxon>
    </lineage>
</organism>
<dbReference type="InterPro" id="IPR037257">
    <property type="entry name" value="T2SS_E_N_sf"/>
</dbReference>
<dbReference type="Proteomes" id="UP000196138">
    <property type="component" value="Chromosome"/>
</dbReference>
<dbReference type="SMART" id="SM00382">
    <property type="entry name" value="AAA"/>
    <property type="match status" value="1"/>
</dbReference>
<evidence type="ECO:0000256" key="1">
    <source>
        <dbReference type="ARBA" id="ARBA00006611"/>
    </source>
</evidence>
<dbReference type="GO" id="GO:0005524">
    <property type="term" value="F:ATP binding"/>
    <property type="evidence" value="ECO:0007669"/>
    <property type="project" value="UniProtKB-UniRule"/>
</dbReference>
<dbReference type="KEGG" id="cser:CCO03_17920"/>
<dbReference type="SUPFAM" id="SSF52540">
    <property type="entry name" value="P-loop containing nucleoside triphosphate hydrolases"/>
    <property type="match status" value="1"/>
</dbReference>
<keyword evidence="5 8" id="KW-0653">Protein transport</keyword>
<sequence>MTVQSSAAAPVEPGWTPEPPRNPPAFEPPVAPGSTWDRYGRLLVEAGKLSERDLDRALAAQREMGGSLDRVLVSLGLVSEADAARALASHLGLPFVASEAMPENPAEIEGLLPEFLRAHNVLPLGAAEGQLQVIMAAPQDPFVIKALRLTTGLEVQPRVGQPSDIEKALSRLSEAAQGQGADGEVESDGVTGDFVEHLRDLASEAPVIRHVNSIIGKVIELRASDIHLEPFDDGLHVRYRVDGVLLPGEVVPARQGAAISSRVKLLAHLDIAERRLPQDGRINIRVKGRELDLRVSTVPTVYGESVVMRVLDRASVRFSLEDMGFARDTLDKFNSLLARPHGILLVTGPTGSGKTTTLYAGLAKLDSQTQKIITVEDPVEYQLDGINQIQVHTQIGLTFAHALRSILRQDPDIIMIGEMRDGETAQIAVQSSLTGHLVLSTLHTNTAASAVVRMQDMGVERYLITSTVNGVLAQRLVRRLCDACKQPTQPTAELLQSSGLGRFLPAGQPMYEACGCPQCRGTGYQGRSGIHELFVVDETMRSAILRGDDASTLQQLAVKQGMYTLYDDGLRKVAAGLTSLDEVLRVTQDQSDA</sequence>
<evidence type="ECO:0000313" key="12">
    <source>
        <dbReference type="Proteomes" id="UP000196138"/>
    </source>
</evidence>
<dbReference type="Gene3D" id="3.30.450.90">
    <property type="match status" value="1"/>
</dbReference>
<evidence type="ECO:0000256" key="8">
    <source>
        <dbReference type="RuleBase" id="RU366070"/>
    </source>
</evidence>
<comment type="similarity">
    <text evidence="1 8">Belongs to the GSP E family.</text>
</comment>
<dbReference type="PANTHER" id="PTHR30258:SF2">
    <property type="entry name" value="COMG OPERON PROTEIN 1"/>
    <property type="match status" value="1"/>
</dbReference>
<dbReference type="Gene3D" id="3.40.50.300">
    <property type="entry name" value="P-loop containing nucleotide triphosphate hydrolases"/>
    <property type="match status" value="1"/>
</dbReference>
<comment type="function">
    <text evidence="8">ATPase component of the type II secretion system required for the energy-dependent secretion of extracellular factors such as proteases and toxins from the periplasm. Acts as a molecular motor to provide the energy that is required for assembly of the pseudopilus and the extrusion of substrates generated in the cytoplasm.</text>
</comment>
<keyword evidence="12" id="KW-1185">Reference proteome</keyword>
<accession>A0A1Y0ERL4</accession>
<dbReference type="InterPro" id="IPR013369">
    <property type="entry name" value="T2SS_GspE"/>
</dbReference>
<dbReference type="InterPro" id="IPR027417">
    <property type="entry name" value="P-loop_NTPase"/>
</dbReference>
<dbReference type="PANTHER" id="PTHR30258">
    <property type="entry name" value="TYPE II SECRETION SYSTEM PROTEIN GSPE-RELATED"/>
    <property type="match status" value="1"/>
</dbReference>
<keyword evidence="3 8" id="KW-0547">Nucleotide-binding</keyword>
<dbReference type="NCBIfam" id="TIGR02533">
    <property type="entry name" value="type_II_gspE"/>
    <property type="match status" value="1"/>
</dbReference>
<dbReference type="PROSITE" id="PS00662">
    <property type="entry name" value="T2SP_E"/>
    <property type="match status" value="1"/>
</dbReference>
<keyword evidence="6" id="KW-1278">Translocase</keyword>
<comment type="subcellular location">
    <subcellularLocation>
        <location evidence="8">Cell inner membrane</location>
    </subcellularLocation>
</comment>
<evidence type="ECO:0000256" key="2">
    <source>
        <dbReference type="ARBA" id="ARBA00022448"/>
    </source>
</evidence>
<dbReference type="EMBL" id="CP021455">
    <property type="protein sequence ID" value="ARU06305.1"/>
    <property type="molecule type" value="Genomic_DNA"/>
</dbReference>
<dbReference type="GO" id="GO:0015628">
    <property type="term" value="P:protein secretion by the type II secretion system"/>
    <property type="evidence" value="ECO:0007669"/>
    <property type="project" value="UniProtKB-UniRule"/>
</dbReference>
<dbReference type="Gene3D" id="1.10.40.70">
    <property type="match status" value="1"/>
</dbReference>
<name>A0A1Y0ERL4_9BURK</name>
<dbReference type="InterPro" id="IPR003593">
    <property type="entry name" value="AAA+_ATPase"/>
</dbReference>
<feature type="compositionally biased region" description="Pro residues" evidence="9">
    <location>
        <begin position="16"/>
        <end position="31"/>
    </location>
</feature>
<evidence type="ECO:0000256" key="6">
    <source>
        <dbReference type="ARBA" id="ARBA00022967"/>
    </source>
</evidence>
<evidence type="ECO:0000256" key="5">
    <source>
        <dbReference type="ARBA" id="ARBA00022927"/>
    </source>
</evidence>
<dbReference type="SUPFAM" id="SSF160246">
    <property type="entry name" value="EspE N-terminal domain-like"/>
    <property type="match status" value="1"/>
</dbReference>
<dbReference type="InterPro" id="IPR001482">
    <property type="entry name" value="T2SS/T4SS_dom"/>
</dbReference>
<dbReference type="OrthoDB" id="5790493at2"/>
<dbReference type="CDD" id="cd01129">
    <property type="entry name" value="PulE-GspE-like"/>
    <property type="match status" value="1"/>
</dbReference>
<protein>
    <recommendedName>
        <fullName evidence="8">Type II secretion system protein E</fullName>
        <shortName evidence="8">T2SS protein E</shortName>
    </recommendedName>
    <alternativeName>
        <fullName evidence="8">Type II traffic warden ATPase</fullName>
    </alternativeName>
</protein>
<dbReference type="GO" id="GO:0015627">
    <property type="term" value="C:type II protein secretion system complex"/>
    <property type="evidence" value="ECO:0007669"/>
    <property type="project" value="UniProtKB-UniRule"/>
</dbReference>
<keyword evidence="4 8" id="KW-0067">ATP-binding</keyword>
<evidence type="ECO:0000256" key="7">
    <source>
        <dbReference type="ARBA" id="ARBA00034006"/>
    </source>
</evidence>
<dbReference type="Pfam" id="PF00437">
    <property type="entry name" value="T2SSE"/>
    <property type="match status" value="1"/>
</dbReference>
<evidence type="ECO:0000313" key="11">
    <source>
        <dbReference type="EMBL" id="ARU06305.1"/>
    </source>
</evidence>
<evidence type="ECO:0000259" key="10">
    <source>
        <dbReference type="PROSITE" id="PS00662"/>
    </source>
</evidence>
<dbReference type="Pfam" id="PF05157">
    <property type="entry name" value="MshEN"/>
    <property type="match status" value="1"/>
</dbReference>
<evidence type="ECO:0000256" key="3">
    <source>
        <dbReference type="ARBA" id="ARBA00022741"/>
    </source>
</evidence>
<keyword evidence="2 8" id="KW-0813">Transport</keyword>
<comment type="catalytic activity">
    <reaction evidence="7">
        <text>ATP + H2O + cellular proteinSide 1 = ADP + phosphate + cellular proteinSide 2.</text>
        <dbReference type="EC" id="7.4.2.8"/>
    </reaction>
</comment>
<reference evidence="11 12" key="1">
    <citation type="submission" date="2017-05" db="EMBL/GenBank/DDBJ databases">
        <authorList>
            <person name="Song R."/>
            <person name="Chenine A.L."/>
            <person name="Ruprecht R.M."/>
        </authorList>
    </citation>
    <scope>NUCLEOTIDE SEQUENCE [LARGE SCALE GENOMIC DNA]</scope>
    <source>
        <strain evidence="11 12">DSM 26136</strain>
    </source>
</reference>
<dbReference type="GO" id="GO:0008564">
    <property type="term" value="F:protein-exporting ATPase activity"/>
    <property type="evidence" value="ECO:0007669"/>
    <property type="project" value="UniProtKB-EC"/>
</dbReference>
<gene>
    <name evidence="11" type="ORF">CCO03_17920</name>
</gene>
<dbReference type="GO" id="GO:0005886">
    <property type="term" value="C:plasma membrane"/>
    <property type="evidence" value="ECO:0007669"/>
    <property type="project" value="UniProtKB-SubCell"/>
</dbReference>
<feature type="domain" description="Bacterial type II secretion system protein E" evidence="10">
    <location>
        <begin position="407"/>
        <end position="421"/>
    </location>
</feature>
<dbReference type="Gene3D" id="3.30.300.160">
    <property type="entry name" value="Type II secretion system, protein E, N-terminal domain"/>
    <property type="match status" value="1"/>
</dbReference>
<dbReference type="InterPro" id="IPR007831">
    <property type="entry name" value="T2SS_GspE_N"/>
</dbReference>
<dbReference type="RefSeq" id="WP_087283322.1">
    <property type="nucleotide sequence ID" value="NZ_CP021455.1"/>
</dbReference>
<proteinExistence type="inferred from homology"/>
<evidence type="ECO:0000256" key="9">
    <source>
        <dbReference type="SAM" id="MobiDB-lite"/>
    </source>
</evidence>